<comment type="caution">
    <text evidence="1">The sequence shown here is derived from an EMBL/GenBank/DDBJ whole genome shotgun (WGS) entry which is preliminary data.</text>
</comment>
<protein>
    <submittedName>
        <fullName evidence="1">Uncharacterized protein</fullName>
    </submittedName>
</protein>
<accession>A0A840PLX8</accession>
<gene>
    <name evidence="1" type="ORF">HNP84_010266</name>
</gene>
<dbReference type="EMBL" id="JACHGN010000045">
    <property type="protein sequence ID" value="MBB5140498.1"/>
    <property type="molecule type" value="Genomic_DNA"/>
</dbReference>
<organism evidence="1 2">
    <name type="scientific">Thermocatellispora tengchongensis</name>
    <dbReference type="NCBI Taxonomy" id="1073253"/>
    <lineage>
        <taxon>Bacteria</taxon>
        <taxon>Bacillati</taxon>
        <taxon>Actinomycetota</taxon>
        <taxon>Actinomycetes</taxon>
        <taxon>Streptosporangiales</taxon>
        <taxon>Streptosporangiaceae</taxon>
        <taxon>Thermocatellispora</taxon>
    </lineage>
</organism>
<reference evidence="1 2" key="1">
    <citation type="submission" date="2020-08" db="EMBL/GenBank/DDBJ databases">
        <title>Genomic Encyclopedia of Type Strains, Phase IV (KMG-IV): sequencing the most valuable type-strain genomes for metagenomic binning, comparative biology and taxonomic classification.</title>
        <authorList>
            <person name="Goeker M."/>
        </authorList>
    </citation>
    <scope>NUCLEOTIDE SEQUENCE [LARGE SCALE GENOMIC DNA]</scope>
    <source>
        <strain evidence="1 2">DSM 45615</strain>
    </source>
</reference>
<evidence type="ECO:0000313" key="2">
    <source>
        <dbReference type="Proteomes" id="UP000578449"/>
    </source>
</evidence>
<evidence type="ECO:0000313" key="1">
    <source>
        <dbReference type="EMBL" id="MBB5140498.1"/>
    </source>
</evidence>
<name>A0A840PLX8_9ACTN</name>
<proteinExistence type="predicted"/>
<dbReference type="Proteomes" id="UP000578449">
    <property type="component" value="Unassembled WGS sequence"/>
</dbReference>
<keyword evidence="2" id="KW-1185">Reference proteome</keyword>
<sequence length="120" mass="13677">MTAQPAVRRERFHFLAYAWDITEAERITTGRDTISVSVAEAATWLAFVRIDKAHAATVDLTKPLIIAPIEDLGHMPIDGFHRIWKARREGIETLTARLLTSEEEYQIRIHGGDKSPGYYR</sequence>
<dbReference type="RefSeq" id="WP_185057283.1">
    <property type="nucleotide sequence ID" value="NZ_BAABIX010000005.1"/>
</dbReference>
<dbReference type="AlphaFoldDB" id="A0A840PLX8"/>